<dbReference type="RefSeq" id="WP_013943927.1">
    <property type="nucleotide sequence ID" value="NC_015713.1"/>
</dbReference>
<dbReference type="eggNOG" id="COG1373">
    <property type="taxonomic scope" value="Bacteria"/>
</dbReference>
<reference evidence="3 4" key="2">
    <citation type="journal article" date="2011" name="Mol. Biol. Evol.">
        <title>Unity in variety--the pan-genome of the Chlamydiae.</title>
        <authorList>
            <person name="Collingro A."/>
            <person name="Tischler P."/>
            <person name="Weinmaier T."/>
            <person name="Penz T."/>
            <person name="Heinz E."/>
            <person name="Brunham R.C."/>
            <person name="Read T.D."/>
            <person name="Bavoil P.M."/>
            <person name="Sachse K."/>
            <person name="Kahane S."/>
            <person name="Friedman M.G."/>
            <person name="Rattei T."/>
            <person name="Myers G.S."/>
            <person name="Horn M."/>
        </authorList>
    </citation>
    <scope>NUCLEOTIDE SEQUENCE [LARGE SCALE GENOMIC DNA]</scope>
    <source>
        <strain evidence="4">ATCC VR-1471 / Z</strain>
    </source>
</reference>
<dbReference type="Proteomes" id="UP000000496">
    <property type="component" value="Chromosome gsn.131"/>
</dbReference>
<organism evidence="3 4">
    <name type="scientific">Simkania negevensis (strain ATCC VR-1471 / DSM 27360 / Z)</name>
    <dbReference type="NCBI Taxonomy" id="331113"/>
    <lineage>
        <taxon>Bacteria</taxon>
        <taxon>Pseudomonadati</taxon>
        <taxon>Chlamydiota</taxon>
        <taxon>Chlamydiia</taxon>
        <taxon>Parachlamydiales</taxon>
        <taxon>Simkaniaceae</taxon>
        <taxon>Simkania</taxon>
    </lineage>
</organism>
<dbReference type="AlphaFoldDB" id="F8L9D5"/>
<dbReference type="HOGENOM" id="CLU_041527_3_0_0"/>
<evidence type="ECO:0000259" key="1">
    <source>
        <dbReference type="Pfam" id="PF13173"/>
    </source>
</evidence>
<evidence type="ECO:0000313" key="3">
    <source>
        <dbReference type="EMBL" id="CCB89461.1"/>
    </source>
</evidence>
<dbReference type="EMBL" id="FR872582">
    <property type="protein sequence ID" value="CCB89461.1"/>
    <property type="molecule type" value="Genomic_DNA"/>
</dbReference>
<dbReference type="PANTHER" id="PTHR43566">
    <property type="entry name" value="CONSERVED PROTEIN"/>
    <property type="match status" value="1"/>
</dbReference>
<reference key="1">
    <citation type="journal article" date="2011" name="Mol. Biol. Evol.">
        <title>Unity in variety -- the pan-genome of the Chlamydiae.</title>
        <authorList>
            <person name="Collingro A."/>
            <person name="Tischler P."/>
            <person name="Weinmaier T."/>
            <person name="Penz T."/>
            <person name="Heinz E."/>
            <person name="Brunham R.C."/>
            <person name="Read T.D."/>
            <person name="Bavoil P.M."/>
            <person name="Sachse K."/>
            <person name="Kahane S."/>
            <person name="Friedman M.G."/>
            <person name="Rattei T."/>
            <person name="Myers G.S.A."/>
            <person name="Horn M."/>
        </authorList>
    </citation>
    <scope>NUCLEOTIDE SEQUENCE</scope>
    <source>
        <strain>Z</strain>
    </source>
</reference>
<feature type="domain" description="AAA" evidence="1">
    <location>
        <begin position="18"/>
        <end position="135"/>
    </location>
</feature>
<dbReference type="STRING" id="331113.SNE_A15840"/>
<evidence type="ECO:0000259" key="2">
    <source>
        <dbReference type="Pfam" id="PF13635"/>
    </source>
</evidence>
<dbReference type="Pfam" id="PF13635">
    <property type="entry name" value="DUF4143"/>
    <property type="match status" value="1"/>
</dbReference>
<gene>
    <name evidence="3" type="ordered locus">SNE_A15840</name>
</gene>
<dbReference type="Pfam" id="PF13173">
    <property type="entry name" value="AAA_14"/>
    <property type="match status" value="1"/>
</dbReference>
<dbReference type="Gene3D" id="3.40.50.300">
    <property type="entry name" value="P-loop containing nucleotide triphosphate hydrolases"/>
    <property type="match status" value="1"/>
</dbReference>
<evidence type="ECO:0000313" key="4">
    <source>
        <dbReference type="Proteomes" id="UP000000496"/>
    </source>
</evidence>
<dbReference type="KEGG" id="sng:SNE_A15840"/>
<dbReference type="SUPFAM" id="SSF52540">
    <property type="entry name" value="P-loop containing nucleoside triphosphate hydrolases"/>
    <property type="match status" value="1"/>
</dbReference>
<dbReference type="InterPro" id="IPR027417">
    <property type="entry name" value="P-loop_NTPase"/>
</dbReference>
<protein>
    <submittedName>
        <fullName evidence="3">Uncharacterized protein Mb2031c</fullName>
    </submittedName>
</protein>
<feature type="domain" description="DUF4143" evidence="2">
    <location>
        <begin position="198"/>
        <end position="356"/>
    </location>
</feature>
<proteinExistence type="predicted"/>
<dbReference type="PANTHER" id="PTHR43566:SF2">
    <property type="entry name" value="DUF4143 DOMAIN-CONTAINING PROTEIN"/>
    <property type="match status" value="1"/>
</dbReference>
<sequence>MLRRNIEEELKAFLKIMPVVLITGARQTGKTTLAKSIAQKKGYTFYTFDDALTLANAKRDPSGWLESLPKPVIIDEVQRVPEIFLSIKKDVDENKKPGRYLITGSANPFLIPRLGDSLAGRIGILNMFPFSYGEIIEKKERFISTIFETKFSPKNLSKLSHETLYEILLWGGFPPVQDLVTIEDLNRWMKSYLQTIMERDVRDLANIEGLREFPNLFRLLASRTGTLLNVSQLSRSLGMVHVTLKRYLRLLEALYFVYLLPSWHSNQGKRLTKSPKMYLCDTAILTTVLGMDSDNLEGDPTFTGQVLESFVFSELLKQKSWSNVPFELYHFRDRDIEVDFVLERFDGTLVGIEVKSANTIHNGDLKGLKHLKTIAKKSFSNGIILHLGTQIQQLDENIWAFPIQSLWEL</sequence>
<accession>F8L9D5</accession>
<dbReference type="InterPro" id="IPR041682">
    <property type="entry name" value="AAA_14"/>
</dbReference>
<dbReference type="OrthoDB" id="19944at2"/>
<dbReference type="InterPro" id="IPR025420">
    <property type="entry name" value="DUF4143"/>
</dbReference>
<keyword evidence="4" id="KW-1185">Reference proteome</keyword>
<name>F8L9D5_SIMNZ</name>